<evidence type="ECO:0000256" key="1">
    <source>
        <dbReference type="SAM" id="MobiDB-lite"/>
    </source>
</evidence>
<feature type="region of interest" description="Disordered" evidence="1">
    <location>
        <begin position="72"/>
        <end position="117"/>
    </location>
</feature>
<dbReference type="EMBL" id="CM000786">
    <property type="protein sequence ID" value="AQK42224.1"/>
    <property type="molecule type" value="Genomic_DNA"/>
</dbReference>
<proteinExistence type="predicted"/>
<dbReference type="PANTHER" id="PTHR47165:SF3">
    <property type="entry name" value="RETROTRANSPOSON-LIKE PROTEIN"/>
    <property type="match status" value="1"/>
</dbReference>
<organism evidence="2">
    <name type="scientific">Zea mays</name>
    <name type="common">Maize</name>
    <dbReference type="NCBI Taxonomy" id="4577"/>
    <lineage>
        <taxon>Eukaryota</taxon>
        <taxon>Viridiplantae</taxon>
        <taxon>Streptophyta</taxon>
        <taxon>Embryophyta</taxon>
        <taxon>Tracheophyta</taxon>
        <taxon>Spermatophyta</taxon>
        <taxon>Magnoliopsida</taxon>
        <taxon>Liliopsida</taxon>
        <taxon>Poales</taxon>
        <taxon>Poaceae</taxon>
        <taxon>PACMAD clade</taxon>
        <taxon>Panicoideae</taxon>
        <taxon>Andropogonodae</taxon>
        <taxon>Andropogoneae</taxon>
        <taxon>Tripsacinae</taxon>
        <taxon>Zea</taxon>
    </lineage>
</organism>
<name>A0A1D6J2F7_MAIZE</name>
<feature type="compositionally biased region" description="Polar residues" evidence="1">
    <location>
        <begin position="85"/>
        <end position="112"/>
    </location>
</feature>
<protein>
    <submittedName>
        <fullName evidence="2">Uncharacterized protein</fullName>
    </submittedName>
</protein>
<evidence type="ECO:0000313" key="2">
    <source>
        <dbReference type="EMBL" id="AQK42224.1"/>
    </source>
</evidence>
<reference evidence="2" key="1">
    <citation type="submission" date="2015-12" db="EMBL/GenBank/DDBJ databases">
        <title>Update maize B73 reference genome by single molecule sequencing technologies.</title>
        <authorList>
            <consortium name="Maize Genome Sequencing Project"/>
            <person name="Ware D."/>
        </authorList>
    </citation>
    <scope>NUCLEOTIDE SEQUENCE</scope>
    <source>
        <tissue evidence="2">Seedling</tissue>
    </source>
</reference>
<sequence>MLITVGDETGETDFILFGHMAQRIVKRPLDILIADNPARFILDEITRLRENVYTFNVNTFVTEISDGGWVPISPSGSQPSSISSTRVASKSTSAEFVPTEGTSSQTPQSTKTYNKDKVADATSKRWVHSYQEGCEEDIGDSTDKTGVGGGSASVAADSRYILSSLCHLGVYNIV</sequence>
<dbReference type="PANTHER" id="PTHR47165">
    <property type="entry name" value="OS03G0429900 PROTEIN"/>
    <property type="match status" value="1"/>
</dbReference>
<dbReference type="AlphaFoldDB" id="A0A1D6J2F7"/>
<dbReference type="InParanoid" id="A0A1D6J2F7"/>
<feature type="compositionally biased region" description="Low complexity" evidence="1">
    <location>
        <begin position="72"/>
        <end position="84"/>
    </location>
</feature>
<gene>
    <name evidence="2" type="ORF">ZEAMMB73_Zm00001d024860</name>
</gene>
<accession>A0A1D6J2F7</accession>